<evidence type="ECO:0000256" key="1">
    <source>
        <dbReference type="SAM" id="MobiDB-lite"/>
    </source>
</evidence>
<feature type="region of interest" description="Disordered" evidence="1">
    <location>
        <begin position="192"/>
        <end position="357"/>
    </location>
</feature>
<dbReference type="GeneID" id="70295930"/>
<evidence type="ECO:0000313" key="2">
    <source>
        <dbReference type="EMBL" id="KAG9254001.1"/>
    </source>
</evidence>
<accession>A0A9P7ZLQ7</accession>
<comment type="caution">
    <text evidence="2">The sequence shown here is derived from an EMBL/GenBank/DDBJ whole genome shotgun (WGS) entry which is preliminary data.</text>
</comment>
<organism evidence="2 3">
    <name type="scientific">Emericellopsis atlantica</name>
    <dbReference type="NCBI Taxonomy" id="2614577"/>
    <lineage>
        <taxon>Eukaryota</taxon>
        <taxon>Fungi</taxon>
        <taxon>Dikarya</taxon>
        <taxon>Ascomycota</taxon>
        <taxon>Pezizomycotina</taxon>
        <taxon>Sordariomycetes</taxon>
        <taxon>Hypocreomycetidae</taxon>
        <taxon>Hypocreales</taxon>
        <taxon>Bionectriaceae</taxon>
        <taxon>Emericellopsis</taxon>
    </lineage>
</organism>
<reference evidence="2" key="1">
    <citation type="journal article" date="2021" name="IMA Fungus">
        <title>Genomic characterization of three marine fungi, including Emericellopsis atlantica sp. nov. with signatures of a generalist lifestyle and marine biomass degradation.</title>
        <authorList>
            <person name="Hagestad O.C."/>
            <person name="Hou L."/>
            <person name="Andersen J.H."/>
            <person name="Hansen E.H."/>
            <person name="Altermark B."/>
            <person name="Li C."/>
            <person name="Kuhnert E."/>
            <person name="Cox R.J."/>
            <person name="Crous P.W."/>
            <person name="Spatafora J.W."/>
            <person name="Lail K."/>
            <person name="Amirebrahimi M."/>
            <person name="Lipzen A."/>
            <person name="Pangilinan J."/>
            <person name="Andreopoulos W."/>
            <person name="Hayes R.D."/>
            <person name="Ng V."/>
            <person name="Grigoriev I.V."/>
            <person name="Jackson S.A."/>
            <person name="Sutton T.D.S."/>
            <person name="Dobson A.D.W."/>
            <person name="Rama T."/>
        </authorList>
    </citation>
    <scope>NUCLEOTIDE SEQUENCE</scope>
    <source>
        <strain evidence="2">TS7</strain>
    </source>
</reference>
<keyword evidence="3" id="KW-1185">Reference proteome</keyword>
<dbReference type="OrthoDB" id="5403157at2759"/>
<proteinExistence type="predicted"/>
<dbReference type="EMBL" id="MU251255">
    <property type="protein sequence ID" value="KAG9254001.1"/>
    <property type="molecule type" value="Genomic_DNA"/>
</dbReference>
<gene>
    <name evidence="2" type="ORF">F5Z01DRAFT_674322</name>
</gene>
<feature type="compositionally biased region" description="Polar residues" evidence="1">
    <location>
        <begin position="1"/>
        <end position="17"/>
    </location>
</feature>
<name>A0A9P7ZLQ7_9HYPO</name>
<dbReference type="AlphaFoldDB" id="A0A9P7ZLQ7"/>
<protein>
    <submittedName>
        <fullName evidence="2">Uncharacterized protein</fullName>
    </submittedName>
</protein>
<dbReference type="RefSeq" id="XP_046117925.1">
    <property type="nucleotide sequence ID" value="XM_046265027.1"/>
</dbReference>
<feature type="compositionally biased region" description="Polar residues" evidence="1">
    <location>
        <begin position="41"/>
        <end position="55"/>
    </location>
</feature>
<dbReference type="Proteomes" id="UP000887229">
    <property type="component" value="Unassembled WGS sequence"/>
</dbReference>
<feature type="region of interest" description="Disordered" evidence="1">
    <location>
        <begin position="126"/>
        <end position="167"/>
    </location>
</feature>
<sequence length="357" mass="38499">MPGRTISNSSERSITSDDNIEDRAHSGRSTPTPGYQLRRYPTSNSMQTHQSWHSSALQAPILVAESAAASREAFSLNNHSSTNSRPIAIDLPAKTRKINSAPVYTPPEPLSARGDLPGGYFPLHEDPGRRVHQPHPFQAAGTDPSRTLAASEPQPIHHQHINPSKMSATDIPIASYFPSGYHDNPLPMGKYYPSNYERSTSHTRRNLSATPSSPADARSPGFSGLDGPTSPSSPYRSSGLEPEARRQLQLKQYQRDMMAQATRAASEVTSRSAEGQGAGKVQPNAPRFGTLTSPGIPTVEMRFAPHKPTSPRLQPLGSPGPVTPMELESSGSSYLEKGKDQGQRTSQGLAPPSSAFH</sequence>
<evidence type="ECO:0000313" key="3">
    <source>
        <dbReference type="Proteomes" id="UP000887229"/>
    </source>
</evidence>
<feature type="region of interest" description="Disordered" evidence="1">
    <location>
        <begin position="1"/>
        <end position="55"/>
    </location>
</feature>